<name>A0A815KFQ0_ADIRI</name>
<protein>
    <submittedName>
        <fullName evidence="1">Uncharacterized protein</fullName>
    </submittedName>
</protein>
<dbReference type="AlphaFoldDB" id="A0A815KFQ0"/>
<dbReference type="EMBL" id="CAJNOJ010000318">
    <property type="protein sequence ID" value="CAF1395559.1"/>
    <property type="molecule type" value="Genomic_DNA"/>
</dbReference>
<evidence type="ECO:0000313" key="2">
    <source>
        <dbReference type="Proteomes" id="UP000663852"/>
    </source>
</evidence>
<comment type="caution">
    <text evidence="1">The sequence shown here is derived from an EMBL/GenBank/DDBJ whole genome shotgun (WGS) entry which is preliminary data.</text>
</comment>
<accession>A0A815KFQ0</accession>
<gene>
    <name evidence="1" type="ORF">EDS130_LOCUS35714</name>
</gene>
<dbReference type="Proteomes" id="UP000663852">
    <property type="component" value="Unassembled WGS sequence"/>
</dbReference>
<reference evidence="1" key="1">
    <citation type="submission" date="2021-02" db="EMBL/GenBank/DDBJ databases">
        <authorList>
            <person name="Nowell W R."/>
        </authorList>
    </citation>
    <scope>NUCLEOTIDE SEQUENCE</scope>
</reference>
<organism evidence="1 2">
    <name type="scientific">Adineta ricciae</name>
    <name type="common">Rotifer</name>
    <dbReference type="NCBI Taxonomy" id="249248"/>
    <lineage>
        <taxon>Eukaryota</taxon>
        <taxon>Metazoa</taxon>
        <taxon>Spiralia</taxon>
        <taxon>Gnathifera</taxon>
        <taxon>Rotifera</taxon>
        <taxon>Eurotatoria</taxon>
        <taxon>Bdelloidea</taxon>
        <taxon>Adinetida</taxon>
        <taxon>Adinetidae</taxon>
        <taxon>Adineta</taxon>
    </lineage>
</organism>
<proteinExistence type="predicted"/>
<evidence type="ECO:0000313" key="1">
    <source>
        <dbReference type="EMBL" id="CAF1395559.1"/>
    </source>
</evidence>
<sequence length="87" mass="10333">MMLVPEHAHFTPMVYLATMPTGHEFSQEVKQLMFRVIDFVETLFPEKKMHSGHPNIVLSEQGRYLIRLEFHKLVREKSALLFYLEDQ</sequence>